<feature type="transmembrane region" description="Helical" evidence="1">
    <location>
        <begin position="96"/>
        <end position="119"/>
    </location>
</feature>
<evidence type="ECO:0000313" key="2">
    <source>
        <dbReference type="EMBL" id="EFR02695.1"/>
    </source>
</evidence>
<dbReference type="HOGENOM" id="CLU_032158_1_1_1"/>
<feature type="transmembrane region" description="Helical" evidence="1">
    <location>
        <begin position="183"/>
        <end position="201"/>
    </location>
</feature>
<dbReference type="VEuPathDB" id="FungiDB:MGYG_05693"/>
<evidence type="ECO:0000313" key="3">
    <source>
        <dbReference type="Proteomes" id="UP000002669"/>
    </source>
</evidence>
<feature type="transmembrane region" description="Helical" evidence="1">
    <location>
        <begin position="299"/>
        <end position="322"/>
    </location>
</feature>
<dbReference type="AlphaFoldDB" id="E4UXA8"/>
<dbReference type="OrthoDB" id="5402974at2759"/>
<dbReference type="InterPro" id="IPR031563">
    <property type="entry name" value="MOT1/MOT2"/>
</dbReference>
<feature type="transmembrane region" description="Helical" evidence="1">
    <location>
        <begin position="161"/>
        <end position="178"/>
    </location>
</feature>
<dbReference type="STRING" id="535722.E4UXA8"/>
<sequence>MQSRVMRLRHFASQNWQTFRRRPLAEISGAVGDLGTFLPILIALTVNESISLPSTLVFSGIWNILTGLFFGIPLPVQPMKAIAAVAIAGKYSAGQVAAAGLFVAACIFLLSVTGALRWLSGAVPIPVVKGIQVGAGLSLVVSAGTTLKGSLSWIQPSWADNYIWMIAAFVGLVITNVYRRIPYGLSVFILGLVFAIIRLAVSGDGLLPGFRFWRPWLTVPGLLDWNSGILDAGVGQVPLTTLNSVIAVVHLAADLLPDVQTPTVTEIGLSVAAMNLIGIWFGSMPVCHGSGGLAAQYRFGARSGASVIFLGLVKVILGLLFGNTIVDLLAKFPVAFLSVMVIAAGLELASVGESLNTSSAWDLGSHGDGRGLTGVISGASLDTDERKKRWTVMIVTIGVLVAFKNDGLGFVAGMLCHWTYALPALVDKLRSRLSHGRVRLPTDS</sequence>
<name>E4UXA8_ARTGP</name>
<feature type="transmembrane region" description="Helical" evidence="1">
    <location>
        <begin position="267"/>
        <end position="287"/>
    </location>
</feature>
<protein>
    <submittedName>
        <fullName evidence="2">Sulfate transporter</fullName>
    </submittedName>
</protein>
<feature type="transmembrane region" description="Helical" evidence="1">
    <location>
        <begin position="24"/>
        <end position="44"/>
    </location>
</feature>
<feature type="transmembrane region" description="Helical" evidence="1">
    <location>
        <begin position="56"/>
        <end position="76"/>
    </location>
</feature>
<organism evidence="3">
    <name type="scientific">Arthroderma gypseum (strain ATCC MYA-4604 / CBS 118893)</name>
    <name type="common">Microsporum gypseum</name>
    <dbReference type="NCBI Taxonomy" id="535722"/>
    <lineage>
        <taxon>Eukaryota</taxon>
        <taxon>Fungi</taxon>
        <taxon>Dikarya</taxon>
        <taxon>Ascomycota</taxon>
        <taxon>Pezizomycotina</taxon>
        <taxon>Eurotiomycetes</taxon>
        <taxon>Eurotiomycetidae</taxon>
        <taxon>Onygenales</taxon>
        <taxon>Arthrodermataceae</taxon>
        <taxon>Nannizzia</taxon>
    </lineage>
</organism>
<keyword evidence="3" id="KW-1185">Reference proteome</keyword>
<reference evidence="3" key="1">
    <citation type="journal article" date="2012" name="MBio">
        <title>Comparative genome analysis of Trichophyton rubrum and related dermatophytes reveals candidate genes involved in infection.</title>
        <authorList>
            <person name="Martinez D.A."/>
            <person name="Oliver B.G."/>
            <person name="Graeser Y."/>
            <person name="Goldberg J.M."/>
            <person name="Li W."/>
            <person name="Martinez-Rossi N.M."/>
            <person name="Monod M."/>
            <person name="Shelest E."/>
            <person name="Barton R.C."/>
            <person name="Birch E."/>
            <person name="Brakhage A.A."/>
            <person name="Chen Z."/>
            <person name="Gurr S.J."/>
            <person name="Heiman D."/>
            <person name="Heitman J."/>
            <person name="Kosti I."/>
            <person name="Rossi A."/>
            <person name="Saif S."/>
            <person name="Samalova M."/>
            <person name="Saunders C.W."/>
            <person name="Shea T."/>
            <person name="Summerbell R.C."/>
            <person name="Xu J."/>
            <person name="Young S."/>
            <person name="Zeng Q."/>
            <person name="Birren B.W."/>
            <person name="Cuomo C.A."/>
            <person name="White T.C."/>
        </authorList>
    </citation>
    <scope>NUCLEOTIDE SEQUENCE [LARGE SCALE GENOMIC DNA]</scope>
    <source>
        <strain evidence="3">ATCC MYA-4604 / CBS 118893</strain>
    </source>
</reference>
<dbReference type="GeneID" id="10028383"/>
<dbReference type="eggNOG" id="ENOG502QRGR">
    <property type="taxonomic scope" value="Eukaryota"/>
</dbReference>
<feature type="transmembrane region" description="Helical" evidence="1">
    <location>
        <begin position="328"/>
        <end position="349"/>
    </location>
</feature>
<keyword evidence="1" id="KW-0812">Transmembrane</keyword>
<dbReference type="Proteomes" id="UP000002669">
    <property type="component" value="Unassembled WGS sequence"/>
</dbReference>
<dbReference type="PANTHER" id="PTHR31970">
    <property type="match status" value="1"/>
</dbReference>
<evidence type="ECO:0000256" key="1">
    <source>
        <dbReference type="SAM" id="Phobius"/>
    </source>
</evidence>
<dbReference type="Pfam" id="PF16983">
    <property type="entry name" value="MFS_MOT1"/>
    <property type="match status" value="2"/>
</dbReference>
<dbReference type="OMA" id="GSMPVCH"/>
<dbReference type="EMBL" id="DS989825">
    <property type="protein sequence ID" value="EFR02695.1"/>
    <property type="molecule type" value="Genomic_DNA"/>
</dbReference>
<accession>E4UXA8</accession>
<dbReference type="PANTHER" id="PTHR31970:SF9">
    <property type="entry name" value="MOLYBDATE TRANSPORTER 2"/>
    <property type="match status" value="1"/>
</dbReference>
<gene>
    <name evidence="2" type="ORF">MGYG_05693</name>
</gene>
<keyword evidence="1" id="KW-1133">Transmembrane helix</keyword>
<dbReference type="RefSeq" id="XP_003173106.1">
    <property type="nucleotide sequence ID" value="XM_003173058.1"/>
</dbReference>
<dbReference type="InParanoid" id="E4UXA8"/>
<keyword evidence="1" id="KW-0472">Membrane</keyword>
<dbReference type="GO" id="GO:0015098">
    <property type="term" value="F:molybdate ion transmembrane transporter activity"/>
    <property type="evidence" value="ECO:0007669"/>
    <property type="project" value="InterPro"/>
</dbReference>
<proteinExistence type="predicted"/>